<comment type="caution">
    <text evidence="1">The sequence shown here is derived from an EMBL/GenBank/DDBJ whole genome shotgun (WGS) entry which is preliminary data.</text>
</comment>
<dbReference type="EMBL" id="JABBJJ010000459">
    <property type="protein sequence ID" value="NMO22695.1"/>
    <property type="molecule type" value="Genomic_DNA"/>
</dbReference>
<name>A0A848LXB4_9BACT</name>
<protein>
    <submittedName>
        <fullName evidence="1">Uncharacterized protein</fullName>
    </submittedName>
</protein>
<evidence type="ECO:0000313" key="1">
    <source>
        <dbReference type="EMBL" id="NMO22695.1"/>
    </source>
</evidence>
<accession>A0A848LXB4</accession>
<dbReference type="RefSeq" id="WP_169351821.1">
    <property type="nucleotide sequence ID" value="NZ_JABBJJ010000459.1"/>
</dbReference>
<reference evidence="1 2" key="1">
    <citation type="submission" date="2020-04" db="EMBL/GenBank/DDBJ databases">
        <title>Draft genome of Pyxidicoccus fallax type strain.</title>
        <authorList>
            <person name="Whitworth D.E."/>
        </authorList>
    </citation>
    <scope>NUCLEOTIDE SEQUENCE [LARGE SCALE GENOMIC DNA]</scope>
    <source>
        <strain evidence="1 2">DSM 14698</strain>
    </source>
</reference>
<dbReference type="Proteomes" id="UP000518300">
    <property type="component" value="Unassembled WGS sequence"/>
</dbReference>
<sequence>MGSDVEDAPRCPRCGGPFGEATTVGGSFSVPCLACGYVQMAPICYFPRAESLAYRVTIRWPGASPTPREAALLRQFLPGLANLPIPEVRRRFEGMPEWTSDDLNKDDMRRLRAAAEARGFPVEVVPQGGPAPREPRPDARLSLYSVRFKPAFHEEGFLFLHFGETRDSLTLISRSHSEMVAVPMERGIEFLDEIAALDPLGIPDTPAGGIDGITLECSIAEAQGTRKFTAWSPDPWRHPRQHGFVKALLQLARERVLAPGSVAYLEQVSGYLRGGPRPGPG</sequence>
<organism evidence="1 2">
    <name type="scientific">Pyxidicoccus fallax</name>
    <dbReference type="NCBI Taxonomy" id="394095"/>
    <lineage>
        <taxon>Bacteria</taxon>
        <taxon>Pseudomonadati</taxon>
        <taxon>Myxococcota</taxon>
        <taxon>Myxococcia</taxon>
        <taxon>Myxococcales</taxon>
        <taxon>Cystobacterineae</taxon>
        <taxon>Myxococcaceae</taxon>
        <taxon>Pyxidicoccus</taxon>
    </lineage>
</organism>
<keyword evidence="2" id="KW-1185">Reference proteome</keyword>
<evidence type="ECO:0000313" key="2">
    <source>
        <dbReference type="Proteomes" id="UP000518300"/>
    </source>
</evidence>
<gene>
    <name evidence="1" type="ORF">HG543_48745</name>
</gene>
<dbReference type="AlphaFoldDB" id="A0A848LXB4"/>
<proteinExistence type="predicted"/>